<dbReference type="OrthoDB" id="3573162at2"/>
<reference evidence="2 3" key="1">
    <citation type="submission" date="2016-11" db="EMBL/GenBank/DDBJ databases">
        <authorList>
            <person name="Jaros S."/>
            <person name="Januszkiewicz K."/>
            <person name="Wedrychowicz H."/>
        </authorList>
    </citation>
    <scope>NUCLEOTIDE SEQUENCE [LARGE SCALE GENOMIC DNA]</scope>
    <source>
        <strain evidence="2 3">DSM 43832</strain>
    </source>
</reference>
<proteinExistence type="predicted"/>
<organism evidence="2 3">
    <name type="scientific">Pseudonocardia thermophila</name>
    <dbReference type="NCBI Taxonomy" id="1848"/>
    <lineage>
        <taxon>Bacteria</taxon>
        <taxon>Bacillati</taxon>
        <taxon>Actinomycetota</taxon>
        <taxon>Actinomycetes</taxon>
        <taxon>Pseudonocardiales</taxon>
        <taxon>Pseudonocardiaceae</taxon>
        <taxon>Pseudonocardia</taxon>
    </lineage>
</organism>
<dbReference type="AlphaFoldDB" id="A0A1M6SES7"/>
<dbReference type="STRING" id="1848.SAMN05443637_10697"/>
<accession>A0A1M6SES7</accession>
<keyword evidence="1" id="KW-0732">Signal</keyword>
<evidence type="ECO:0000313" key="2">
    <source>
        <dbReference type="EMBL" id="SHK42998.1"/>
    </source>
</evidence>
<dbReference type="Proteomes" id="UP000184363">
    <property type="component" value="Unassembled WGS sequence"/>
</dbReference>
<gene>
    <name evidence="2" type="ORF">SAMN05443637_10697</name>
</gene>
<evidence type="ECO:0000256" key="1">
    <source>
        <dbReference type="SAM" id="SignalP"/>
    </source>
</evidence>
<name>A0A1M6SES7_PSETH</name>
<dbReference type="PROSITE" id="PS51257">
    <property type="entry name" value="PROKAR_LIPOPROTEIN"/>
    <property type="match status" value="1"/>
</dbReference>
<dbReference type="RefSeq" id="WP_143172069.1">
    <property type="nucleotide sequence ID" value="NZ_CALGVN010000039.1"/>
</dbReference>
<keyword evidence="3" id="KW-1185">Reference proteome</keyword>
<feature type="signal peptide" evidence="1">
    <location>
        <begin position="1"/>
        <end position="26"/>
    </location>
</feature>
<evidence type="ECO:0008006" key="4">
    <source>
        <dbReference type="Google" id="ProtNLM"/>
    </source>
</evidence>
<feature type="chain" id="PRO_5039448800" description="Lipoprotein" evidence="1">
    <location>
        <begin position="27"/>
        <end position="194"/>
    </location>
</feature>
<evidence type="ECO:0000313" key="3">
    <source>
        <dbReference type="Proteomes" id="UP000184363"/>
    </source>
</evidence>
<dbReference type="EMBL" id="FRAP01000006">
    <property type="protein sequence ID" value="SHK42998.1"/>
    <property type="molecule type" value="Genomic_DNA"/>
</dbReference>
<protein>
    <recommendedName>
        <fullName evidence="4">Lipoprotein</fullName>
    </recommendedName>
</protein>
<sequence>MADLRRVLGRAAAVAALLAGVVACSAAPSNQVAGAPRPDPATTWSDTVCGSVLAFANAATAPPDFAAATDLAAVQRSYSAYLGALVAGVREGRSALAAAGNPPVPDGYAVADRVRTGLIRLEQDMTGAQAMVDGADPADPRGFVTAVRQVEQTVLAIEVPDVVAELATVPELAAATRTAPTCRTVRTLAAAAPG</sequence>